<proteinExistence type="predicted"/>
<dbReference type="Pfam" id="PF07679">
    <property type="entry name" value="I-set"/>
    <property type="match status" value="3"/>
</dbReference>
<evidence type="ECO:0000259" key="5">
    <source>
        <dbReference type="PROSITE" id="PS50835"/>
    </source>
</evidence>
<evidence type="ECO:0000256" key="2">
    <source>
        <dbReference type="ARBA" id="ARBA00022490"/>
    </source>
</evidence>
<dbReference type="CDD" id="cd00096">
    <property type="entry name" value="Ig"/>
    <property type="match status" value="3"/>
</dbReference>
<dbReference type="SMART" id="SM00409">
    <property type="entry name" value="IG"/>
    <property type="match status" value="2"/>
</dbReference>
<dbReference type="EMBL" id="CAJPWZ010003292">
    <property type="protein sequence ID" value="CAG2256074.1"/>
    <property type="molecule type" value="Genomic_DNA"/>
</dbReference>
<dbReference type="PANTHER" id="PTHR35971:SF5">
    <property type="entry name" value="OBSCURIN LIKE CYTOSKELETAL ADAPTOR 1"/>
    <property type="match status" value="1"/>
</dbReference>
<dbReference type="InterPro" id="IPR052385">
    <property type="entry name" value="Obscurin/Obscurin-like_Reg"/>
</dbReference>
<evidence type="ECO:0000256" key="4">
    <source>
        <dbReference type="ARBA" id="ARBA00023157"/>
    </source>
</evidence>
<keyword evidence="4" id="KW-1015">Disulfide bond</keyword>
<dbReference type="InterPro" id="IPR013098">
    <property type="entry name" value="Ig_I-set"/>
</dbReference>
<dbReference type="PROSITE" id="PS50835">
    <property type="entry name" value="IG_LIKE"/>
    <property type="match status" value="3"/>
</dbReference>
<comment type="subcellular location">
    <subcellularLocation>
        <location evidence="1">Cytoplasm</location>
    </subcellularLocation>
</comment>
<organism evidence="6 7">
    <name type="scientific">Mytilus edulis</name>
    <name type="common">Blue mussel</name>
    <dbReference type="NCBI Taxonomy" id="6550"/>
    <lineage>
        <taxon>Eukaryota</taxon>
        <taxon>Metazoa</taxon>
        <taxon>Spiralia</taxon>
        <taxon>Lophotrochozoa</taxon>
        <taxon>Mollusca</taxon>
        <taxon>Bivalvia</taxon>
        <taxon>Autobranchia</taxon>
        <taxon>Pteriomorphia</taxon>
        <taxon>Mytilida</taxon>
        <taxon>Mytiloidea</taxon>
        <taxon>Mytilidae</taxon>
        <taxon>Mytilinae</taxon>
        <taxon>Mytilus</taxon>
    </lineage>
</organism>
<dbReference type="SUPFAM" id="SSF48726">
    <property type="entry name" value="Immunoglobulin"/>
    <property type="match status" value="4"/>
</dbReference>
<dbReference type="InterPro" id="IPR003598">
    <property type="entry name" value="Ig_sub2"/>
</dbReference>
<dbReference type="InterPro" id="IPR007110">
    <property type="entry name" value="Ig-like_dom"/>
</dbReference>
<dbReference type="Gene3D" id="2.60.40.10">
    <property type="entry name" value="Immunoglobulins"/>
    <property type="match status" value="4"/>
</dbReference>
<feature type="domain" description="Ig-like" evidence="5">
    <location>
        <begin position="37"/>
        <end position="107"/>
    </location>
</feature>
<sequence length="291" mass="32503">MIIISGCDIWVLTEKESYNFLYFDCFLEDPSNVEYIEGEDAILTCKVSPTSLPVEWFKDGSGVELDDNCKQSNEGTTHILSIKHAKSDDSGGYYCFLEDPSNVEYIEGEDAILICKVRPTSLPVKWFKNGIAVKLDDNCEQSNEGTKHILSIKNAESDDNCFLEDSSNVEYIEGADVILTCKVSPTSLPVKWFKDGNAVELDDNCEQSNKGTKHILSIKHAKSDDSGEYCVKVGNFSRKLQLKIKDCFLEDPSNVEYIEGEDAILTCKVSPTSLPVEWFKDGNAVELDDNL</sequence>
<dbReference type="PANTHER" id="PTHR35971">
    <property type="entry name" value="SI:DKEY-31G6.6"/>
    <property type="match status" value="1"/>
</dbReference>
<evidence type="ECO:0000256" key="3">
    <source>
        <dbReference type="ARBA" id="ARBA00022553"/>
    </source>
</evidence>
<dbReference type="InterPro" id="IPR003599">
    <property type="entry name" value="Ig_sub"/>
</dbReference>
<dbReference type="InterPro" id="IPR013783">
    <property type="entry name" value="Ig-like_fold"/>
</dbReference>
<dbReference type="AlphaFoldDB" id="A0A8S3VEQ0"/>
<dbReference type="OrthoDB" id="6115582at2759"/>
<evidence type="ECO:0000313" key="6">
    <source>
        <dbReference type="EMBL" id="CAG2256074.1"/>
    </source>
</evidence>
<feature type="domain" description="Ig-like" evidence="5">
    <location>
        <begin position="259"/>
        <end position="291"/>
    </location>
</feature>
<keyword evidence="3" id="KW-0597">Phosphoprotein</keyword>
<dbReference type="Proteomes" id="UP000683360">
    <property type="component" value="Unassembled WGS sequence"/>
</dbReference>
<protein>
    <recommendedName>
        <fullName evidence="5">Ig-like domain-containing protein</fullName>
    </recommendedName>
</protein>
<keyword evidence="2" id="KW-0963">Cytoplasm</keyword>
<accession>A0A8S3VEQ0</accession>
<feature type="domain" description="Ig-like" evidence="5">
    <location>
        <begin position="173"/>
        <end position="241"/>
    </location>
</feature>
<dbReference type="InterPro" id="IPR036179">
    <property type="entry name" value="Ig-like_dom_sf"/>
</dbReference>
<evidence type="ECO:0000313" key="7">
    <source>
        <dbReference type="Proteomes" id="UP000683360"/>
    </source>
</evidence>
<gene>
    <name evidence="6" type="ORF">MEDL_67431</name>
</gene>
<keyword evidence="7" id="KW-1185">Reference proteome</keyword>
<reference evidence="6" key="1">
    <citation type="submission" date="2021-03" db="EMBL/GenBank/DDBJ databases">
        <authorList>
            <person name="Bekaert M."/>
        </authorList>
    </citation>
    <scope>NUCLEOTIDE SEQUENCE</scope>
</reference>
<dbReference type="GO" id="GO:0005737">
    <property type="term" value="C:cytoplasm"/>
    <property type="evidence" value="ECO:0007669"/>
    <property type="project" value="UniProtKB-SubCell"/>
</dbReference>
<name>A0A8S3VEQ0_MYTED</name>
<dbReference type="SMART" id="SM00408">
    <property type="entry name" value="IGc2"/>
    <property type="match status" value="3"/>
</dbReference>
<evidence type="ECO:0000256" key="1">
    <source>
        <dbReference type="ARBA" id="ARBA00004496"/>
    </source>
</evidence>
<comment type="caution">
    <text evidence="6">The sequence shown here is derived from an EMBL/GenBank/DDBJ whole genome shotgun (WGS) entry which is preliminary data.</text>
</comment>